<name>A0A7L4P6A6_9CREN</name>
<keyword evidence="2" id="KW-1185">Reference proteome</keyword>
<reference evidence="1 2" key="1">
    <citation type="journal article" date="2020" name="Nat. Commun.">
        <title>The structures of two archaeal type IV pili illuminate evolutionary relationships.</title>
        <authorList>
            <person name="Wang F."/>
            <person name="Baquero D.P."/>
            <person name="Su Z."/>
            <person name="Beltran L.C."/>
            <person name="Prangishvili D."/>
            <person name="Krupovic M."/>
            <person name="Egelman E.H."/>
        </authorList>
    </citation>
    <scope>NUCLEOTIDE SEQUENCE [LARGE SCALE GENOMIC DNA]</scope>
    <source>
        <strain evidence="1 2">2GA</strain>
    </source>
</reference>
<protein>
    <submittedName>
        <fullName evidence="1">Uncharacterized protein</fullName>
    </submittedName>
</protein>
<organism evidence="1 2">
    <name type="scientific">Pyrobaculum arsenaticum</name>
    <dbReference type="NCBI Taxonomy" id="121277"/>
    <lineage>
        <taxon>Archaea</taxon>
        <taxon>Thermoproteota</taxon>
        <taxon>Thermoprotei</taxon>
        <taxon>Thermoproteales</taxon>
        <taxon>Thermoproteaceae</taxon>
        <taxon>Pyrobaculum</taxon>
    </lineage>
</organism>
<evidence type="ECO:0000313" key="1">
    <source>
        <dbReference type="EMBL" id="NYR14618.1"/>
    </source>
</evidence>
<evidence type="ECO:0000313" key="2">
    <source>
        <dbReference type="Proteomes" id="UP000554766"/>
    </source>
</evidence>
<dbReference type="Proteomes" id="UP000554766">
    <property type="component" value="Unassembled WGS sequence"/>
</dbReference>
<dbReference type="EMBL" id="JAAVJF010000001">
    <property type="protein sequence ID" value="NYR14618.1"/>
    <property type="molecule type" value="Genomic_DNA"/>
</dbReference>
<sequence>MLRITGKTVEEIIKYNPRGVYRVLVDAMGRHNADLIINMFYDWLLRSGRRVDLKEVNEFLGRAMAEAV</sequence>
<dbReference type="AlphaFoldDB" id="A0A7L4P6A6"/>
<gene>
    <name evidence="1" type="ORF">HC235_01260</name>
</gene>
<proteinExistence type="predicted"/>
<comment type="caution">
    <text evidence="1">The sequence shown here is derived from an EMBL/GenBank/DDBJ whole genome shotgun (WGS) entry which is preliminary data.</text>
</comment>
<accession>A0A7L4P6A6</accession>